<dbReference type="RefSeq" id="YP_009845689.1">
    <property type="nucleotide sequence ID" value="NC_048765.1"/>
</dbReference>
<dbReference type="KEGG" id="vg:55616052"/>
<evidence type="ECO:0000313" key="1">
    <source>
        <dbReference type="EMBL" id="QDB73215.1"/>
    </source>
</evidence>
<dbReference type="Proteomes" id="UP000318470">
    <property type="component" value="Segment"/>
</dbReference>
<protein>
    <submittedName>
        <fullName evidence="1">Haloacid dehalogenase</fullName>
    </submittedName>
</protein>
<reference evidence="1 2" key="1">
    <citation type="submission" date="2019-04" db="EMBL/GenBank/DDBJ databases">
        <authorList>
            <person name="Gao M."/>
            <person name="Bai C."/>
            <person name="Tong Y."/>
            <person name="Xu X."/>
        </authorList>
    </citation>
    <scope>NUCLEOTIDE SEQUENCE [LARGE SCALE GENOMIC DNA]</scope>
    <source>
        <strain evidence="1 2">Vibrio alginolyticus VA1</strain>
    </source>
</reference>
<dbReference type="EMBL" id="MK795384">
    <property type="protein sequence ID" value="QDB73215.1"/>
    <property type="molecule type" value="Genomic_DNA"/>
</dbReference>
<sequence>METTFNLSHMVARIIEMHTKFGIHNTEEHVLSAEETKFRVAAMWEEFEEGKDATSKEEEFDALIDLAVFALGTIDRMGISDQFVPVFNTVPVTKTGHTFDDLEKMIHVVAYEMEQQPTSLEQHAINIAYLMHELFAVVKAKGYGDIFMAGYNLVQDANCAKELGANTNKEGGRGAFKIDLRKPEGWKAPDHSQLIESLA</sequence>
<dbReference type="InterPro" id="IPR021130">
    <property type="entry name" value="PRib-ATP_PPHydrolase-like"/>
</dbReference>
<accession>A0A4Y5TW11</accession>
<dbReference type="Gene3D" id="1.10.3420.10">
    <property type="entry name" value="putative ntp pyrophosphohydrolase like domain"/>
    <property type="match status" value="1"/>
</dbReference>
<proteinExistence type="predicted"/>
<name>A0A4Y5TW11_9CAUD</name>
<dbReference type="InterPro" id="IPR023292">
    <property type="entry name" value="NTP_PyroPHydrolase-like_dom_sf"/>
</dbReference>
<keyword evidence="2" id="KW-1185">Reference proteome</keyword>
<dbReference type="GeneID" id="55616052"/>
<evidence type="ECO:0000313" key="2">
    <source>
        <dbReference type="Proteomes" id="UP000318470"/>
    </source>
</evidence>
<organism evidence="1 2">
    <name type="scientific">Vibrio phage VAP7</name>
    <dbReference type="NCBI Taxonomy" id="2584487"/>
    <lineage>
        <taxon>Viruses</taxon>
        <taxon>Duplodnaviria</taxon>
        <taxon>Heunggongvirae</taxon>
        <taxon>Uroviricota</taxon>
        <taxon>Caudoviricetes</taxon>
        <taxon>Pantevenvirales</taxon>
        <taxon>Ackermannviridae</taxon>
        <taxon>Vapseptimavirus</taxon>
        <taxon>Vapseptimavirus VAP7</taxon>
    </lineage>
</organism>
<dbReference type="Pfam" id="PF01503">
    <property type="entry name" value="PRA-PH"/>
    <property type="match status" value="1"/>
</dbReference>